<gene>
    <name evidence="5" type="ORF">GTA51_09780</name>
</gene>
<dbReference type="SUPFAM" id="SSF53383">
    <property type="entry name" value="PLP-dependent transferases"/>
    <property type="match status" value="1"/>
</dbReference>
<dbReference type="Pfam" id="PF00266">
    <property type="entry name" value="Aminotran_5"/>
    <property type="match status" value="1"/>
</dbReference>
<keyword evidence="5" id="KW-0808">Transferase</keyword>
<dbReference type="AlphaFoldDB" id="A0A7C9MV98"/>
<keyword evidence="5" id="KW-0032">Aminotransferase</keyword>
<dbReference type="Gene3D" id="3.40.640.10">
    <property type="entry name" value="Type I PLP-dependent aspartate aminotransferase-like (Major domain)"/>
    <property type="match status" value="1"/>
</dbReference>
<dbReference type="RefSeq" id="WP_160960660.1">
    <property type="nucleotide sequence ID" value="NZ_WVUD01000014.1"/>
</dbReference>
<feature type="signal peptide" evidence="3">
    <location>
        <begin position="1"/>
        <end position="32"/>
    </location>
</feature>
<dbReference type="PANTHER" id="PTHR43586:SF8">
    <property type="entry name" value="CYSTEINE DESULFURASE 1, CHLOROPLASTIC"/>
    <property type="match status" value="1"/>
</dbReference>
<dbReference type="InterPro" id="IPR006311">
    <property type="entry name" value="TAT_signal"/>
</dbReference>
<proteinExistence type="predicted"/>
<dbReference type="InterPro" id="IPR000192">
    <property type="entry name" value="Aminotrans_V_dom"/>
</dbReference>
<dbReference type="GO" id="GO:0051536">
    <property type="term" value="F:iron-sulfur cluster binding"/>
    <property type="evidence" value="ECO:0007669"/>
    <property type="project" value="UniProtKB-KW"/>
</dbReference>
<name>A0A7C9MV98_9BACT</name>
<evidence type="ECO:0000313" key="5">
    <source>
        <dbReference type="EMBL" id="MYL83414.1"/>
    </source>
</evidence>
<dbReference type="EMBL" id="WVUD01000014">
    <property type="protein sequence ID" value="MYL83414.1"/>
    <property type="molecule type" value="Genomic_DNA"/>
</dbReference>
<keyword evidence="6" id="KW-1185">Reference proteome</keyword>
<dbReference type="PANTHER" id="PTHR43586">
    <property type="entry name" value="CYSTEINE DESULFURASE"/>
    <property type="match status" value="1"/>
</dbReference>
<accession>A0A7C9MV98</accession>
<evidence type="ECO:0000259" key="4">
    <source>
        <dbReference type="Pfam" id="PF00266"/>
    </source>
</evidence>
<dbReference type="Proteomes" id="UP000482487">
    <property type="component" value="Unassembled WGS sequence"/>
</dbReference>
<dbReference type="PROSITE" id="PS51318">
    <property type="entry name" value="TAT"/>
    <property type="match status" value="1"/>
</dbReference>
<keyword evidence="2" id="KW-0479">Metal-binding</keyword>
<organism evidence="5 6">
    <name type="scientific">Solidesulfovibrio aerotolerans</name>
    <dbReference type="NCBI Taxonomy" id="295255"/>
    <lineage>
        <taxon>Bacteria</taxon>
        <taxon>Pseudomonadati</taxon>
        <taxon>Thermodesulfobacteriota</taxon>
        <taxon>Desulfovibrionia</taxon>
        <taxon>Desulfovibrionales</taxon>
        <taxon>Desulfovibrionaceae</taxon>
        <taxon>Solidesulfovibrio</taxon>
    </lineage>
</organism>
<dbReference type="InterPro" id="IPR015424">
    <property type="entry name" value="PyrdxlP-dep_Trfase"/>
</dbReference>
<feature type="domain" description="Aminotransferase class V" evidence="4">
    <location>
        <begin position="251"/>
        <end position="342"/>
    </location>
</feature>
<dbReference type="GO" id="GO:0008483">
    <property type="term" value="F:transaminase activity"/>
    <property type="evidence" value="ECO:0007669"/>
    <property type="project" value="UniProtKB-KW"/>
</dbReference>
<dbReference type="InterPro" id="IPR015421">
    <property type="entry name" value="PyrdxlP-dep_Trfase_major"/>
</dbReference>
<evidence type="ECO:0000256" key="2">
    <source>
        <dbReference type="ARBA" id="ARBA00023014"/>
    </source>
</evidence>
<evidence type="ECO:0000256" key="1">
    <source>
        <dbReference type="ARBA" id="ARBA00022898"/>
    </source>
</evidence>
<evidence type="ECO:0000256" key="3">
    <source>
        <dbReference type="SAM" id="SignalP"/>
    </source>
</evidence>
<protein>
    <submittedName>
        <fullName evidence="5">Aminotransferase class V-fold PLP-dependent enzyme</fullName>
    </submittedName>
</protein>
<keyword evidence="2" id="KW-0411">Iron-sulfur</keyword>
<sequence>MNEVTRRKFLGVALGAGSMAMLPGLAFGSAKAAKTAAKQTSLATGQAMASIKALIDELRAEGRAFAADTLASDNNAQWDRLLEHYFDRKKFASISVNAANLCPSLRPVNRMSALVRDMLEADISFPMRGELAQASLGYGLSAVKDWFGLGGSDAKADFLLALTANSTMGNNFVNNGLVTSGFMDPQKDNIVVWDVNHPTNYDAWMYRKATQGWGADSIRILKTKMFSSTVTDAERKAGTIPSDPQSEDEIIAALLALVDERTKLVTLSWQSNECGMVLPMQRIVQELRAVNKNIHIHADSAQTFGVLDLKLGQVDVDSIAGSFHKWPCGPKMVGILYMNNKHGAAERFTPSIWGYDEYINTPADYGFAANTGTIDPNAKRFSYLGQQNDATLVGSWMAALFHTGQIHPGVTAARIEARIHYLGGQVKNSLFKHLPKIFPDFTPKTAAQWIATPTSNDKLRSSVYLFKAPEGIVAGDVMKHVYEQHRFAIANLKVMGHDLLRISPTICNSAKDVDDVVAAVVDVVLAMKKKTLANNTHTRSYA</sequence>
<feature type="chain" id="PRO_5028872961" evidence="3">
    <location>
        <begin position="33"/>
        <end position="542"/>
    </location>
</feature>
<keyword evidence="1" id="KW-0663">Pyridoxal phosphate</keyword>
<keyword evidence="3" id="KW-0732">Signal</keyword>
<evidence type="ECO:0000313" key="6">
    <source>
        <dbReference type="Proteomes" id="UP000482487"/>
    </source>
</evidence>
<keyword evidence="2" id="KW-0408">Iron</keyword>
<dbReference type="OrthoDB" id="9804366at2"/>
<reference evidence="5 6" key="1">
    <citation type="submission" date="2020-01" db="EMBL/GenBank/DDBJ databases">
        <title>Genome sequence of Desulfovibrio aerotolerans DSM 16695(T).</title>
        <authorList>
            <person name="Karnachuk O."/>
            <person name="Avakyan M."/>
            <person name="Mardanov A."/>
            <person name="Kadnikov V."/>
            <person name="Ravin N."/>
        </authorList>
    </citation>
    <scope>NUCLEOTIDE SEQUENCE [LARGE SCALE GENOMIC DNA]</scope>
    <source>
        <strain evidence="5 6">DSM 16695</strain>
    </source>
</reference>
<comment type="caution">
    <text evidence="5">The sequence shown here is derived from an EMBL/GenBank/DDBJ whole genome shotgun (WGS) entry which is preliminary data.</text>
</comment>